<name>A0A2V3IBX0_9FLOR</name>
<reference evidence="2 3" key="1">
    <citation type="journal article" date="2018" name="Mol. Biol. Evol.">
        <title>Analysis of the draft genome of the red seaweed Gracilariopsis chorda provides insights into genome size evolution in Rhodophyta.</title>
        <authorList>
            <person name="Lee J."/>
            <person name="Yang E.C."/>
            <person name="Graf L."/>
            <person name="Yang J.H."/>
            <person name="Qiu H."/>
            <person name="Zel Zion U."/>
            <person name="Chan C.X."/>
            <person name="Stephens T.G."/>
            <person name="Weber A.P.M."/>
            <person name="Boo G.H."/>
            <person name="Boo S.M."/>
            <person name="Kim K.M."/>
            <person name="Shin Y."/>
            <person name="Jung M."/>
            <person name="Lee S.J."/>
            <person name="Yim H.S."/>
            <person name="Lee J.H."/>
            <person name="Bhattacharya D."/>
            <person name="Yoon H.S."/>
        </authorList>
    </citation>
    <scope>NUCLEOTIDE SEQUENCE [LARGE SCALE GENOMIC DNA]</scope>
    <source>
        <strain evidence="2 3">SKKU-2015</strain>
        <tissue evidence="2">Whole body</tissue>
    </source>
</reference>
<feature type="compositionally biased region" description="Low complexity" evidence="1">
    <location>
        <begin position="357"/>
        <end position="369"/>
    </location>
</feature>
<protein>
    <submittedName>
        <fullName evidence="2">Uncharacterized protein</fullName>
    </submittedName>
</protein>
<comment type="caution">
    <text evidence="2">The sequence shown here is derived from an EMBL/GenBank/DDBJ whole genome shotgun (WGS) entry which is preliminary data.</text>
</comment>
<feature type="compositionally biased region" description="Low complexity" evidence="1">
    <location>
        <begin position="197"/>
        <end position="222"/>
    </location>
</feature>
<feature type="region of interest" description="Disordered" evidence="1">
    <location>
        <begin position="165"/>
        <end position="281"/>
    </location>
</feature>
<accession>A0A2V3IBX0</accession>
<dbReference type="Proteomes" id="UP000247409">
    <property type="component" value="Unassembled WGS sequence"/>
</dbReference>
<keyword evidence="3" id="KW-1185">Reference proteome</keyword>
<feature type="region of interest" description="Disordered" evidence="1">
    <location>
        <begin position="328"/>
        <end position="376"/>
    </location>
</feature>
<dbReference type="EMBL" id="NBIV01000632">
    <property type="protein sequence ID" value="PXF39595.1"/>
    <property type="molecule type" value="Genomic_DNA"/>
</dbReference>
<organism evidence="2 3">
    <name type="scientific">Gracilariopsis chorda</name>
    <dbReference type="NCBI Taxonomy" id="448386"/>
    <lineage>
        <taxon>Eukaryota</taxon>
        <taxon>Rhodophyta</taxon>
        <taxon>Florideophyceae</taxon>
        <taxon>Rhodymeniophycidae</taxon>
        <taxon>Gracilariales</taxon>
        <taxon>Gracilariaceae</taxon>
        <taxon>Gracilariopsis</taxon>
    </lineage>
</organism>
<gene>
    <name evidence="2" type="ORF">BWQ96_10708</name>
</gene>
<dbReference type="AlphaFoldDB" id="A0A2V3IBX0"/>
<evidence type="ECO:0000313" key="3">
    <source>
        <dbReference type="Proteomes" id="UP000247409"/>
    </source>
</evidence>
<evidence type="ECO:0000313" key="2">
    <source>
        <dbReference type="EMBL" id="PXF39595.1"/>
    </source>
</evidence>
<sequence>MADELRPAMRNKLQETKDALRAANLTPIPRVDARPNPVALYFTNVRRGPIGEYRRILTRFLPGWAVLALSFIGRSTAEILTHAPYQTRLITSMKLLGYAHLPDYDPSKPFRYRRNQSDQSEELTAMEQCANRWRRCANGRPPTVRAWYLEAADTLNAAMEQLVPMGRSDGNASSRDKSPGPVKTQRKERRSREVESTKSGSSDSGSESTVSGSSSGDSSSSSDAECESHANASNGGDGSDKMTDIPAVDDRQRGEEEKSNCEESRRAVNTTTAPNDGCRKRHDARQLQGVVHTAHCADTVMTEAGEAPITTRNNGKPAVVTSQKTREINLRKSNGSDNNDAAHPAVRKSDDSGNNGTTHLAMHTAATAANGKPTLN</sequence>
<proteinExistence type="predicted"/>
<feature type="compositionally biased region" description="Basic and acidic residues" evidence="1">
    <location>
        <begin position="238"/>
        <end position="266"/>
    </location>
</feature>
<evidence type="ECO:0000256" key="1">
    <source>
        <dbReference type="SAM" id="MobiDB-lite"/>
    </source>
</evidence>